<accession>A0ABV8R9N5</accession>
<gene>
    <name evidence="1" type="ORF">ACFOWD_08840</name>
</gene>
<protein>
    <recommendedName>
        <fullName evidence="3">DUF748 domain-containing protein</fullName>
    </recommendedName>
</protein>
<dbReference type="EMBL" id="JBHSCY010000002">
    <property type="protein sequence ID" value="MFC4269006.1"/>
    <property type="molecule type" value="Genomic_DNA"/>
</dbReference>
<organism evidence="1 2">
    <name type="scientific">Polaribacter marinivivus</name>
    <dbReference type="NCBI Taxonomy" id="1524260"/>
    <lineage>
        <taxon>Bacteria</taxon>
        <taxon>Pseudomonadati</taxon>
        <taxon>Bacteroidota</taxon>
        <taxon>Flavobacteriia</taxon>
        <taxon>Flavobacteriales</taxon>
        <taxon>Flavobacteriaceae</taxon>
    </lineage>
</organism>
<evidence type="ECO:0008006" key="3">
    <source>
        <dbReference type="Google" id="ProtNLM"/>
    </source>
</evidence>
<dbReference type="RefSeq" id="WP_377409884.1">
    <property type="nucleotide sequence ID" value="NZ_JBHSCY010000002.1"/>
</dbReference>
<dbReference type="Proteomes" id="UP001595826">
    <property type="component" value="Unassembled WGS sequence"/>
</dbReference>
<name>A0ABV8R9N5_9FLAO</name>
<reference evidence="2" key="1">
    <citation type="journal article" date="2019" name="Int. J. Syst. Evol. Microbiol.">
        <title>The Global Catalogue of Microorganisms (GCM) 10K type strain sequencing project: providing services to taxonomists for standard genome sequencing and annotation.</title>
        <authorList>
            <consortium name="The Broad Institute Genomics Platform"/>
            <consortium name="The Broad Institute Genome Sequencing Center for Infectious Disease"/>
            <person name="Wu L."/>
            <person name="Ma J."/>
        </authorList>
    </citation>
    <scope>NUCLEOTIDE SEQUENCE [LARGE SCALE GENOMIC DNA]</scope>
    <source>
        <strain evidence="2">CECT 8655</strain>
    </source>
</reference>
<evidence type="ECO:0000313" key="2">
    <source>
        <dbReference type="Proteomes" id="UP001595826"/>
    </source>
</evidence>
<evidence type="ECO:0000313" key="1">
    <source>
        <dbReference type="EMBL" id="MFC4269006.1"/>
    </source>
</evidence>
<keyword evidence="2" id="KW-1185">Reference proteome</keyword>
<comment type="caution">
    <text evidence="1">The sequence shown here is derived from an EMBL/GenBank/DDBJ whole genome shotgun (WGS) entry which is preliminary data.</text>
</comment>
<sequence length="420" mass="48680">MKIEDISYYHILFNKQLSKTNLKVIEPQILGKIADLKIDNTKVKDSSKTALKNITINQIEVINGFVHLSNANNKDFKVKSFDLKIDKLTNRNENHKFPFSYGNIFFKADSVDQQGSIIQQLKINNVSLKNNTLTISKLALQPLKPKNNYINYVKEEKDLYDINLDSLKIVNIDITKKEKYAIAADSINIYHGDFNIYADKTRFLNSKKIKDLYSKALRELNFLICINQLNIKDSKLTYEELLKKENKPGLLVFEKLNVITNKIDNSTDNTNKQVIIIDTEFMGSSPLHVKYEFRIQDVSDNFRIRGTLKNVTSKNMSSYISPALNVSMDGFINRMDFDFEGNNWSSNGKFDVMFKDFKVKINKKKKKNKFLSWLANVIIKDTSKNGLITVDVKEVKRNQTKSFWNFFWKNIEEGLIKSVL</sequence>
<proteinExistence type="predicted"/>